<evidence type="ECO:0000256" key="8">
    <source>
        <dbReference type="ARBA" id="ARBA00023012"/>
    </source>
</evidence>
<keyword evidence="7 12" id="KW-0067">ATP-binding</keyword>
<evidence type="ECO:0000313" key="13">
    <source>
        <dbReference type="Proteomes" id="UP001341444"/>
    </source>
</evidence>
<dbReference type="PRINTS" id="PR00344">
    <property type="entry name" value="BCTRLSENSOR"/>
</dbReference>
<comment type="catalytic activity">
    <reaction evidence="1">
        <text>ATP + protein L-histidine = ADP + protein N-phospho-L-histidine.</text>
        <dbReference type="EC" id="2.7.13.3"/>
    </reaction>
</comment>
<dbReference type="InterPro" id="IPR000700">
    <property type="entry name" value="PAS-assoc_C"/>
</dbReference>
<dbReference type="Pfam" id="PF00512">
    <property type="entry name" value="HisKA"/>
    <property type="match status" value="1"/>
</dbReference>
<feature type="transmembrane region" description="Helical" evidence="9">
    <location>
        <begin position="12"/>
        <end position="33"/>
    </location>
</feature>
<evidence type="ECO:0000256" key="7">
    <source>
        <dbReference type="ARBA" id="ARBA00022840"/>
    </source>
</evidence>
<dbReference type="PROSITE" id="PS50109">
    <property type="entry name" value="HIS_KIN"/>
    <property type="match status" value="1"/>
</dbReference>
<dbReference type="SMART" id="SM00387">
    <property type="entry name" value="HATPase_c"/>
    <property type="match status" value="1"/>
</dbReference>
<keyword evidence="3" id="KW-0597">Phosphoprotein</keyword>
<dbReference type="InterPro" id="IPR005467">
    <property type="entry name" value="His_kinase_dom"/>
</dbReference>
<evidence type="ECO:0000256" key="5">
    <source>
        <dbReference type="ARBA" id="ARBA00022741"/>
    </source>
</evidence>
<evidence type="ECO:0000259" key="10">
    <source>
        <dbReference type="PROSITE" id="PS50109"/>
    </source>
</evidence>
<keyword evidence="6" id="KW-0418">Kinase</keyword>
<dbReference type="Pfam" id="PF02518">
    <property type="entry name" value="HATPase_c"/>
    <property type="match status" value="1"/>
</dbReference>
<accession>A0ABU6MFP0</accession>
<dbReference type="InterPro" id="IPR013656">
    <property type="entry name" value="PAS_4"/>
</dbReference>
<dbReference type="GO" id="GO:0005524">
    <property type="term" value="F:ATP binding"/>
    <property type="evidence" value="ECO:0007669"/>
    <property type="project" value="UniProtKB-KW"/>
</dbReference>
<dbReference type="Proteomes" id="UP001341444">
    <property type="component" value="Unassembled WGS sequence"/>
</dbReference>
<dbReference type="SUPFAM" id="SSF47384">
    <property type="entry name" value="Homodimeric domain of signal transducing histidine kinase"/>
    <property type="match status" value="1"/>
</dbReference>
<protein>
    <recommendedName>
        <fullName evidence="2">histidine kinase</fullName>
        <ecNumber evidence="2">2.7.13.3</ecNumber>
    </recommendedName>
</protein>
<keyword evidence="9" id="KW-0472">Membrane</keyword>
<proteinExistence type="predicted"/>
<comment type="caution">
    <text evidence="12">The sequence shown here is derived from an EMBL/GenBank/DDBJ whole genome shotgun (WGS) entry which is preliminary data.</text>
</comment>
<feature type="domain" description="Histidine kinase" evidence="10">
    <location>
        <begin position="218"/>
        <end position="422"/>
    </location>
</feature>
<evidence type="ECO:0000256" key="6">
    <source>
        <dbReference type="ARBA" id="ARBA00022777"/>
    </source>
</evidence>
<keyword evidence="9" id="KW-0812">Transmembrane</keyword>
<dbReference type="SUPFAM" id="SSF55874">
    <property type="entry name" value="ATPase domain of HSP90 chaperone/DNA topoisomerase II/histidine kinase"/>
    <property type="match status" value="1"/>
</dbReference>
<dbReference type="SUPFAM" id="SSF55785">
    <property type="entry name" value="PYP-like sensor domain (PAS domain)"/>
    <property type="match status" value="1"/>
</dbReference>
<dbReference type="CDD" id="cd00082">
    <property type="entry name" value="HisKA"/>
    <property type="match status" value="1"/>
</dbReference>
<dbReference type="InterPro" id="IPR004358">
    <property type="entry name" value="Sig_transdc_His_kin-like_C"/>
</dbReference>
<dbReference type="SMART" id="SM00388">
    <property type="entry name" value="HisKA"/>
    <property type="match status" value="1"/>
</dbReference>
<gene>
    <name evidence="12" type="ORF">P4T90_07060</name>
</gene>
<feature type="domain" description="PAC" evidence="11">
    <location>
        <begin position="153"/>
        <end position="205"/>
    </location>
</feature>
<dbReference type="RefSeq" id="WP_232317583.1">
    <property type="nucleotide sequence ID" value="NZ_JARMAB010000008.1"/>
</dbReference>
<keyword evidence="9" id="KW-1133">Transmembrane helix</keyword>
<evidence type="ECO:0000256" key="2">
    <source>
        <dbReference type="ARBA" id="ARBA00012438"/>
    </source>
</evidence>
<dbReference type="InterPro" id="IPR036097">
    <property type="entry name" value="HisK_dim/P_sf"/>
</dbReference>
<keyword evidence="4" id="KW-0808">Transferase</keyword>
<reference evidence="12 13" key="1">
    <citation type="submission" date="2023-03" db="EMBL/GenBank/DDBJ databases">
        <title>Bacillus Genome Sequencing.</title>
        <authorList>
            <person name="Dunlap C."/>
        </authorList>
    </citation>
    <scope>NUCLEOTIDE SEQUENCE [LARGE SCALE GENOMIC DNA]</scope>
    <source>
        <strain evidence="12 13">B-23453</strain>
    </source>
</reference>
<dbReference type="InterPro" id="IPR003661">
    <property type="entry name" value="HisK_dim/P_dom"/>
</dbReference>
<dbReference type="NCBIfam" id="TIGR00229">
    <property type="entry name" value="sensory_box"/>
    <property type="match status" value="1"/>
</dbReference>
<keyword evidence="8" id="KW-0902">Two-component regulatory system</keyword>
<dbReference type="PANTHER" id="PTHR43065:SF34">
    <property type="entry name" value="SPORULATION KINASE A"/>
    <property type="match status" value="1"/>
</dbReference>
<keyword evidence="5" id="KW-0547">Nucleotide-binding</keyword>
<evidence type="ECO:0000256" key="4">
    <source>
        <dbReference type="ARBA" id="ARBA00022679"/>
    </source>
</evidence>
<dbReference type="EC" id="2.7.13.3" evidence="2"/>
<evidence type="ECO:0000256" key="9">
    <source>
        <dbReference type="SAM" id="Phobius"/>
    </source>
</evidence>
<feature type="transmembrane region" description="Helical" evidence="9">
    <location>
        <begin position="39"/>
        <end position="60"/>
    </location>
</feature>
<dbReference type="PANTHER" id="PTHR43065">
    <property type="entry name" value="SENSOR HISTIDINE KINASE"/>
    <property type="match status" value="1"/>
</dbReference>
<dbReference type="InterPro" id="IPR035965">
    <property type="entry name" value="PAS-like_dom_sf"/>
</dbReference>
<sequence>MDYIMSESRRRFWYLTAVILILLFCTQMIFVLFFQRSSWFIGAIVFISLLAFTIITFSMYRLSLFFSKLKKVEEEEKRWSILIDAMPDFVCFKDHKSRWVRVNDFGRKLYHLENVDYIGKTDIELGELTPFFKEGFDQCFISDEEAWLSGELMRVEESFQVPSGEQKSFDVLKIPLFYPNGDRKGLLTIGRDISQQKVAESMLIKQEKLSVVGELAAGIAHEIRNPLTSIKGLTQFMHETKNITDEYVNVMISEIDRINQIAGELLALSKPQSRCYSETSLREIIQYVLHIMQPEALLKDVQLIFCDDNHPKVIKGDRNELIQIFINFLKNAMEAMPNGGTIRIDTESNAEKVKVTISDEGIGIPTERLNKIGEPFYTLKEKGMGLGLTISQKIIQQHHGILELKSEEGVGTDVLVILPLIKQAAAG</sequence>
<dbReference type="InterPro" id="IPR000014">
    <property type="entry name" value="PAS"/>
</dbReference>
<dbReference type="InterPro" id="IPR036890">
    <property type="entry name" value="HATPase_C_sf"/>
</dbReference>
<evidence type="ECO:0000259" key="11">
    <source>
        <dbReference type="PROSITE" id="PS50113"/>
    </source>
</evidence>
<evidence type="ECO:0000256" key="1">
    <source>
        <dbReference type="ARBA" id="ARBA00000085"/>
    </source>
</evidence>
<evidence type="ECO:0000313" key="12">
    <source>
        <dbReference type="EMBL" id="MED1202851.1"/>
    </source>
</evidence>
<dbReference type="Gene3D" id="3.30.450.20">
    <property type="entry name" value="PAS domain"/>
    <property type="match status" value="1"/>
</dbReference>
<dbReference type="Pfam" id="PF08448">
    <property type="entry name" value="PAS_4"/>
    <property type="match status" value="1"/>
</dbReference>
<evidence type="ECO:0000256" key="3">
    <source>
        <dbReference type="ARBA" id="ARBA00022553"/>
    </source>
</evidence>
<dbReference type="Gene3D" id="3.30.565.10">
    <property type="entry name" value="Histidine kinase-like ATPase, C-terminal domain"/>
    <property type="match status" value="1"/>
</dbReference>
<dbReference type="EMBL" id="JARMAB010000008">
    <property type="protein sequence ID" value="MED1202851.1"/>
    <property type="molecule type" value="Genomic_DNA"/>
</dbReference>
<dbReference type="PROSITE" id="PS50113">
    <property type="entry name" value="PAC"/>
    <property type="match status" value="1"/>
</dbReference>
<name>A0ABU6MFP0_9BACI</name>
<keyword evidence="13" id="KW-1185">Reference proteome</keyword>
<dbReference type="InterPro" id="IPR003594">
    <property type="entry name" value="HATPase_dom"/>
</dbReference>
<organism evidence="12 13">
    <name type="scientific">Heyndrickxia acidicola</name>
    <dbReference type="NCBI Taxonomy" id="209389"/>
    <lineage>
        <taxon>Bacteria</taxon>
        <taxon>Bacillati</taxon>
        <taxon>Bacillota</taxon>
        <taxon>Bacilli</taxon>
        <taxon>Bacillales</taxon>
        <taxon>Bacillaceae</taxon>
        <taxon>Heyndrickxia</taxon>
    </lineage>
</organism>
<dbReference type="Gene3D" id="1.10.287.130">
    <property type="match status" value="1"/>
</dbReference>